<keyword evidence="3" id="KW-1185">Reference proteome</keyword>
<dbReference type="Pfam" id="PF16169">
    <property type="entry name" value="DUF4872"/>
    <property type="match status" value="1"/>
</dbReference>
<gene>
    <name evidence="2" type="ORF">SH1V18_13350</name>
</gene>
<evidence type="ECO:0000259" key="1">
    <source>
        <dbReference type="Pfam" id="PF16169"/>
    </source>
</evidence>
<evidence type="ECO:0000313" key="2">
    <source>
        <dbReference type="EMBL" id="GKX28855.1"/>
    </source>
</evidence>
<evidence type="ECO:0000313" key="3">
    <source>
        <dbReference type="Proteomes" id="UP001144256"/>
    </source>
</evidence>
<name>A0A9W5Y830_9FIRM</name>
<feature type="domain" description="DUF4872" evidence="1">
    <location>
        <begin position="1"/>
        <end position="172"/>
    </location>
</feature>
<accession>A0A9W5Y830</accession>
<comment type="caution">
    <text evidence="2">The sequence shown here is derived from an EMBL/GenBank/DDBJ whole genome shotgun (WGS) entry which is preliminary data.</text>
</comment>
<proteinExistence type="predicted"/>
<dbReference type="RefSeq" id="WP_281813717.1">
    <property type="nucleotide sequence ID" value="NZ_BRLB01000002.1"/>
</dbReference>
<sequence>MEKGRSSNYRPFPAKNKYLDIKITNKQKITSSIIFSAIRETCDNMLNPPAKLLGLNGIDKFSKEIMKWNKFDKEKLKLAGATNYFQINADGGTGGGIFRRMYGDFLIQASEVVGSKLMRELGVSYIEISKEWDKVGDLMWELSETIECQLLLKMSDIIKGIHLKEIAVLTELLNIISK</sequence>
<protein>
    <recommendedName>
        <fullName evidence="1">DUF4872 domain-containing protein</fullName>
    </recommendedName>
</protein>
<reference evidence="2" key="1">
    <citation type="submission" date="2022-06" db="EMBL/GenBank/DDBJ databases">
        <title>Vallitalea longa sp. nov., an anaerobic bacterium isolated from marine sediment.</title>
        <authorList>
            <person name="Hirano S."/>
            <person name="Terahara T."/>
            <person name="Mori K."/>
            <person name="Hamada M."/>
            <person name="Matsumoto R."/>
            <person name="Kobayashi T."/>
        </authorList>
    </citation>
    <scope>NUCLEOTIDE SEQUENCE</scope>
    <source>
        <strain evidence="2">SH18-1</strain>
    </source>
</reference>
<organism evidence="2 3">
    <name type="scientific">Vallitalea longa</name>
    <dbReference type="NCBI Taxonomy" id="2936439"/>
    <lineage>
        <taxon>Bacteria</taxon>
        <taxon>Bacillati</taxon>
        <taxon>Bacillota</taxon>
        <taxon>Clostridia</taxon>
        <taxon>Lachnospirales</taxon>
        <taxon>Vallitaleaceae</taxon>
        <taxon>Vallitalea</taxon>
    </lineage>
</organism>
<dbReference type="AlphaFoldDB" id="A0A9W5Y830"/>
<dbReference type="EMBL" id="BRLB01000002">
    <property type="protein sequence ID" value="GKX28855.1"/>
    <property type="molecule type" value="Genomic_DNA"/>
</dbReference>
<dbReference type="InterPro" id="IPR032369">
    <property type="entry name" value="DUF4872"/>
</dbReference>
<dbReference type="Proteomes" id="UP001144256">
    <property type="component" value="Unassembled WGS sequence"/>
</dbReference>